<accession>A0A9N8HV81</accession>
<gene>
    <name evidence="2" type="ORF">SEMRO_1894_G303920.1</name>
</gene>
<evidence type="ECO:0000313" key="2">
    <source>
        <dbReference type="EMBL" id="CAB9526812.1"/>
    </source>
</evidence>
<feature type="compositionally biased region" description="Polar residues" evidence="1">
    <location>
        <begin position="143"/>
        <end position="162"/>
    </location>
</feature>
<organism evidence="2 3">
    <name type="scientific">Seminavis robusta</name>
    <dbReference type="NCBI Taxonomy" id="568900"/>
    <lineage>
        <taxon>Eukaryota</taxon>
        <taxon>Sar</taxon>
        <taxon>Stramenopiles</taxon>
        <taxon>Ochrophyta</taxon>
        <taxon>Bacillariophyta</taxon>
        <taxon>Bacillariophyceae</taxon>
        <taxon>Bacillariophycidae</taxon>
        <taxon>Naviculales</taxon>
        <taxon>Naviculaceae</taxon>
        <taxon>Seminavis</taxon>
    </lineage>
</organism>
<evidence type="ECO:0000313" key="3">
    <source>
        <dbReference type="Proteomes" id="UP001153069"/>
    </source>
</evidence>
<dbReference type="AlphaFoldDB" id="A0A9N8HV81"/>
<reference evidence="2" key="1">
    <citation type="submission" date="2020-06" db="EMBL/GenBank/DDBJ databases">
        <authorList>
            <consortium name="Plant Systems Biology data submission"/>
        </authorList>
    </citation>
    <scope>NUCLEOTIDE SEQUENCE</scope>
    <source>
        <strain evidence="2">D6</strain>
    </source>
</reference>
<feature type="compositionally biased region" description="Polar residues" evidence="1">
    <location>
        <begin position="273"/>
        <end position="282"/>
    </location>
</feature>
<dbReference type="Proteomes" id="UP001153069">
    <property type="component" value="Unassembled WGS sequence"/>
</dbReference>
<feature type="compositionally biased region" description="Acidic residues" evidence="1">
    <location>
        <begin position="93"/>
        <end position="107"/>
    </location>
</feature>
<feature type="compositionally biased region" description="Basic residues" evidence="1">
    <location>
        <begin position="234"/>
        <end position="255"/>
    </location>
</feature>
<protein>
    <submittedName>
        <fullName evidence="2">Uncharacterized protein</fullName>
    </submittedName>
</protein>
<feature type="region of interest" description="Disordered" evidence="1">
    <location>
        <begin position="193"/>
        <end position="282"/>
    </location>
</feature>
<feature type="region of interest" description="Disordered" evidence="1">
    <location>
        <begin position="86"/>
        <end position="165"/>
    </location>
</feature>
<feature type="compositionally biased region" description="Low complexity" evidence="1">
    <location>
        <begin position="211"/>
        <end position="223"/>
    </location>
</feature>
<feature type="compositionally biased region" description="Basic residues" evidence="1">
    <location>
        <begin position="193"/>
        <end position="206"/>
    </location>
</feature>
<dbReference type="EMBL" id="CAICTM010001892">
    <property type="protein sequence ID" value="CAB9526812.1"/>
    <property type="molecule type" value="Genomic_DNA"/>
</dbReference>
<evidence type="ECO:0000256" key="1">
    <source>
        <dbReference type="SAM" id="MobiDB-lite"/>
    </source>
</evidence>
<keyword evidence="3" id="KW-1185">Reference proteome</keyword>
<sequence length="282" mass="31377">MAPRSHPAQKRGSSSMTEDATLFTYSYTVDGTRVATPSTRRRLTDAGTIDSASVYLATVVVDDNQPAAEEAQAEDPEMDWTEFASQESLNAVDVDDYSSQEEDDEEDRSLTYCTPYLALNNNNKKKQQPTRPSLNGLRPSLRYNATNNNNEDYSDTETTAQEDSSYASSFASSRASSFYDSCGSIASFFTRRPKTTKTKTKNKKKIGTNLRSMFGSSSASSSSCRRRQQENKSPSKRHGKGKGRILGKLLSRSKKQQPNNNNRDKKRDPLLRNTANTLVIDV</sequence>
<comment type="caution">
    <text evidence="2">The sequence shown here is derived from an EMBL/GenBank/DDBJ whole genome shotgun (WGS) entry which is preliminary data.</text>
</comment>
<name>A0A9N8HV81_9STRA</name>
<proteinExistence type="predicted"/>